<dbReference type="AlphaFoldDB" id="A0A6A6A8Y7"/>
<organism evidence="2 3">
    <name type="scientific">Dothidotthia symphoricarpi CBS 119687</name>
    <dbReference type="NCBI Taxonomy" id="1392245"/>
    <lineage>
        <taxon>Eukaryota</taxon>
        <taxon>Fungi</taxon>
        <taxon>Dikarya</taxon>
        <taxon>Ascomycota</taxon>
        <taxon>Pezizomycotina</taxon>
        <taxon>Dothideomycetes</taxon>
        <taxon>Pleosporomycetidae</taxon>
        <taxon>Pleosporales</taxon>
        <taxon>Dothidotthiaceae</taxon>
        <taxon>Dothidotthia</taxon>
    </lineage>
</organism>
<sequence>MAPKTPSHPTTGPKPKKQTPKTRARLPPPDTLTAAARHADMLNKTATEPHTVEYIVVSSDNEEDIQNNGNNANTTPQQKVAAKPKTRRQHAHKADQKPRKRQRVILASEEEEEDDSLPLRLRSRRRSETLSARQAGQVKVSEIVAYMARLSEKTKNLEIKIRGLKEQQHRIAPPVAHNEQEDTQEEILDKPDAELQEWTAAMQEIRNQYHVRSSQDQLQPPVITTEPRKRGRNIKRYATPSTSLIGTDYYKRRKRKVLEVYYSVFVF</sequence>
<accession>A0A6A6A8Y7</accession>
<evidence type="ECO:0000313" key="3">
    <source>
        <dbReference type="Proteomes" id="UP000799771"/>
    </source>
</evidence>
<dbReference type="EMBL" id="ML977510">
    <property type="protein sequence ID" value="KAF2127554.1"/>
    <property type="molecule type" value="Genomic_DNA"/>
</dbReference>
<proteinExistence type="predicted"/>
<gene>
    <name evidence="2" type="ORF">P153DRAFT_358429</name>
</gene>
<name>A0A6A6A8Y7_9PLEO</name>
<feature type="compositionally biased region" description="Polar residues" evidence="1">
    <location>
        <begin position="66"/>
        <end position="78"/>
    </location>
</feature>
<feature type="compositionally biased region" description="Basic residues" evidence="1">
    <location>
        <begin position="14"/>
        <end position="24"/>
    </location>
</feature>
<keyword evidence="3" id="KW-1185">Reference proteome</keyword>
<dbReference type="GeneID" id="54407229"/>
<protein>
    <submittedName>
        <fullName evidence="2">Uncharacterized protein</fullName>
    </submittedName>
</protein>
<feature type="compositionally biased region" description="Basic residues" evidence="1">
    <location>
        <begin position="82"/>
        <end position="91"/>
    </location>
</feature>
<evidence type="ECO:0000313" key="2">
    <source>
        <dbReference type="EMBL" id="KAF2127554.1"/>
    </source>
</evidence>
<feature type="region of interest" description="Disordered" evidence="1">
    <location>
        <begin position="1"/>
        <end position="117"/>
    </location>
</feature>
<dbReference type="RefSeq" id="XP_033521943.1">
    <property type="nucleotide sequence ID" value="XM_033666797.1"/>
</dbReference>
<dbReference type="Proteomes" id="UP000799771">
    <property type="component" value="Unassembled WGS sequence"/>
</dbReference>
<evidence type="ECO:0000256" key="1">
    <source>
        <dbReference type="SAM" id="MobiDB-lite"/>
    </source>
</evidence>
<reference evidence="2" key="1">
    <citation type="journal article" date="2020" name="Stud. Mycol.">
        <title>101 Dothideomycetes genomes: a test case for predicting lifestyles and emergence of pathogens.</title>
        <authorList>
            <person name="Haridas S."/>
            <person name="Albert R."/>
            <person name="Binder M."/>
            <person name="Bloem J."/>
            <person name="Labutti K."/>
            <person name="Salamov A."/>
            <person name="Andreopoulos B."/>
            <person name="Baker S."/>
            <person name="Barry K."/>
            <person name="Bills G."/>
            <person name="Bluhm B."/>
            <person name="Cannon C."/>
            <person name="Castanera R."/>
            <person name="Culley D."/>
            <person name="Daum C."/>
            <person name="Ezra D."/>
            <person name="Gonzalez J."/>
            <person name="Henrissat B."/>
            <person name="Kuo A."/>
            <person name="Liang C."/>
            <person name="Lipzen A."/>
            <person name="Lutzoni F."/>
            <person name="Magnuson J."/>
            <person name="Mondo S."/>
            <person name="Nolan M."/>
            <person name="Ohm R."/>
            <person name="Pangilinan J."/>
            <person name="Park H.-J."/>
            <person name="Ramirez L."/>
            <person name="Alfaro M."/>
            <person name="Sun H."/>
            <person name="Tritt A."/>
            <person name="Yoshinaga Y."/>
            <person name="Zwiers L.-H."/>
            <person name="Turgeon B."/>
            <person name="Goodwin S."/>
            <person name="Spatafora J."/>
            <person name="Crous P."/>
            <person name="Grigoriev I."/>
        </authorList>
    </citation>
    <scope>NUCLEOTIDE SEQUENCE</scope>
    <source>
        <strain evidence="2">CBS 119687</strain>
    </source>
</reference>